<sequence>MTVMDSYESPSAPSPQMKANLPPQCKGMLIEYFDVFPKPKGWPPYKEFDQRIHLQPSSAPINVRLYSSNEDAHVEHLRQVLQLLRQHKFFAKATMTQWPQPQSMKQLHGFLSLTGYYRRFMQHYATIAAPLTELLKKDNFQWSLAKATAFEKLKKSMTETHVLKLPDFTKEFVVETLLQK</sequence>
<dbReference type="EnsemblPlants" id="evm.model.02.217">
    <property type="protein sequence ID" value="cds.evm.model.02.217"/>
    <property type="gene ID" value="evm.TU.02.217"/>
</dbReference>
<dbReference type="OMA" id="MTETHVL"/>
<protein>
    <recommendedName>
        <fullName evidence="4">Reverse transcriptase/retrotransposon-derived protein RNase H-like domain-containing protein</fullName>
    </recommendedName>
</protein>
<reference evidence="2" key="2">
    <citation type="submission" date="2021-03" db="UniProtKB">
        <authorList>
            <consortium name="EnsemblPlants"/>
        </authorList>
    </citation>
    <scope>IDENTIFICATION</scope>
</reference>
<name>A0A803NWP5_CANSA</name>
<dbReference type="InterPro" id="IPR043502">
    <property type="entry name" value="DNA/RNA_pol_sf"/>
</dbReference>
<organism evidence="2 3">
    <name type="scientific">Cannabis sativa</name>
    <name type="common">Hemp</name>
    <name type="synonym">Marijuana</name>
    <dbReference type="NCBI Taxonomy" id="3483"/>
    <lineage>
        <taxon>Eukaryota</taxon>
        <taxon>Viridiplantae</taxon>
        <taxon>Streptophyta</taxon>
        <taxon>Embryophyta</taxon>
        <taxon>Tracheophyta</taxon>
        <taxon>Spermatophyta</taxon>
        <taxon>Magnoliopsida</taxon>
        <taxon>eudicotyledons</taxon>
        <taxon>Gunneridae</taxon>
        <taxon>Pentapetalae</taxon>
        <taxon>rosids</taxon>
        <taxon>fabids</taxon>
        <taxon>Rosales</taxon>
        <taxon>Cannabaceae</taxon>
        <taxon>Cannabis</taxon>
    </lineage>
</organism>
<evidence type="ECO:0000313" key="2">
    <source>
        <dbReference type="EnsemblPlants" id="cds.evm.model.02.217"/>
    </source>
</evidence>
<proteinExistence type="predicted"/>
<keyword evidence="3" id="KW-1185">Reference proteome</keyword>
<dbReference type="PANTHER" id="PTHR33064">
    <property type="entry name" value="POL PROTEIN"/>
    <property type="match status" value="1"/>
</dbReference>
<reference evidence="2" key="1">
    <citation type="submission" date="2018-11" db="EMBL/GenBank/DDBJ databases">
        <authorList>
            <person name="Grassa J C."/>
        </authorList>
    </citation>
    <scope>NUCLEOTIDE SEQUENCE [LARGE SCALE GENOMIC DNA]</scope>
</reference>
<evidence type="ECO:0008006" key="4">
    <source>
        <dbReference type="Google" id="ProtNLM"/>
    </source>
</evidence>
<dbReference type="AlphaFoldDB" id="A0A803NWP5"/>
<dbReference type="Gramene" id="evm.model.02.217">
    <property type="protein sequence ID" value="cds.evm.model.02.217"/>
    <property type="gene ID" value="evm.TU.02.217"/>
</dbReference>
<dbReference type="Gene3D" id="3.30.70.270">
    <property type="match status" value="1"/>
</dbReference>
<dbReference type="FunFam" id="3.30.70.270:FF:000020">
    <property type="entry name" value="Transposon Tf2-6 polyprotein-like Protein"/>
    <property type="match status" value="1"/>
</dbReference>
<dbReference type="SUPFAM" id="SSF56672">
    <property type="entry name" value="DNA/RNA polymerases"/>
    <property type="match status" value="1"/>
</dbReference>
<dbReference type="InterPro" id="IPR051320">
    <property type="entry name" value="Viral_Replic_Matur_Polypro"/>
</dbReference>
<dbReference type="PANTHER" id="PTHR33064:SF37">
    <property type="entry name" value="RIBONUCLEASE H"/>
    <property type="match status" value="1"/>
</dbReference>
<evidence type="ECO:0000313" key="3">
    <source>
        <dbReference type="Proteomes" id="UP000596661"/>
    </source>
</evidence>
<dbReference type="EMBL" id="UZAU01000091">
    <property type="status" value="NOT_ANNOTATED_CDS"/>
    <property type="molecule type" value="Genomic_DNA"/>
</dbReference>
<evidence type="ECO:0000256" key="1">
    <source>
        <dbReference type="SAM" id="MobiDB-lite"/>
    </source>
</evidence>
<feature type="region of interest" description="Disordered" evidence="1">
    <location>
        <begin position="1"/>
        <end position="20"/>
    </location>
</feature>
<dbReference type="Proteomes" id="UP000596661">
    <property type="component" value="Chromosome 2"/>
</dbReference>
<dbReference type="InterPro" id="IPR043128">
    <property type="entry name" value="Rev_trsase/Diguanyl_cyclase"/>
</dbReference>
<accession>A0A803NWP5</accession>